<gene>
    <name evidence="1" type="ORF">V7S43_007582</name>
</gene>
<organism evidence="1 2">
    <name type="scientific">Phytophthora oleae</name>
    <dbReference type="NCBI Taxonomy" id="2107226"/>
    <lineage>
        <taxon>Eukaryota</taxon>
        <taxon>Sar</taxon>
        <taxon>Stramenopiles</taxon>
        <taxon>Oomycota</taxon>
        <taxon>Peronosporomycetes</taxon>
        <taxon>Peronosporales</taxon>
        <taxon>Peronosporaceae</taxon>
        <taxon>Phytophthora</taxon>
    </lineage>
</organism>
<accession>A0ABD3FLM0</accession>
<proteinExistence type="predicted"/>
<dbReference type="EMBL" id="JBIMZQ010000014">
    <property type="protein sequence ID" value="KAL3667356.1"/>
    <property type="molecule type" value="Genomic_DNA"/>
</dbReference>
<dbReference type="PANTHER" id="PTHR33099:SF7">
    <property type="entry name" value="MYND-TYPE DOMAIN-CONTAINING PROTEIN"/>
    <property type="match status" value="1"/>
</dbReference>
<reference evidence="1 2" key="1">
    <citation type="submission" date="2024-09" db="EMBL/GenBank/DDBJ databases">
        <title>Genome sequencing and assembly of Phytophthora oleae, isolate VK10A, causative agent of rot of olive drupes.</title>
        <authorList>
            <person name="Conti Taguali S."/>
            <person name="Riolo M."/>
            <person name="La Spada F."/>
            <person name="Cacciola S.O."/>
            <person name="Dionisio G."/>
        </authorList>
    </citation>
    <scope>NUCLEOTIDE SEQUENCE [LARGE SCALE GENOMIC DNA]</scope>
    <source>
        <strain evidence="1 2">VK10A</strain>
    </source>
</reference>
<dbReference type="AlphaFoldDB" id="A0ABD3FLM0"/>
<dbReference type="Proteomes" id="UP001632037">
    <property type="component" value="Unassembled WGS sequence"/>
</dbReference>
<protein>
    <recommendedName>
        <fullName evidence="3">Fe2OG dioxygenase domain-containing protein</fullName>
    </recommendedName>
</protein>
<dbReference type="PANTHER" id="PTHR33099">
    <property type="entry name" value="FE2OG DIOXYGENASE DOMAIN-CONTAINING PROTEIN"/>
    <property type="match status" value="1"/>
</dbReference>
<keyword evidence="2" id="KW-1185">Reference proteome</keyword>
<sequence length="192" mass="21881">MIATLVIQPPSIHEGGDLVVYRNGEVSYRHDFGKSERASAYFNHYAVHYADAEHASEKVTKGYRLALVYSICLPTGMQDLKQNPDSVVDDLAGVIRDMYTEESCALLLSHEYTEKSIGEMGCGALKGVDNARFRALEEANALVPVDKKLRFFIAKLSQDIDNRLDENGWANWFGRQEICWYSTWRRFRTPHN</sequence>
<evidence type="ECO:0000313" key="1">
    <source>
        <dbReference type="EMBL" id="KAL3667356.1"/>
    </source>
</evidence>
<dbReference type="Gene3D" id="2.60.120.620">
    <property type="entry name" value="q2cbj1_9rhob like domain"/>
    <property type="match status" value="1"/>
</dbReference>
<name>A0ABD3FLM0_9STRA</name>
<comment type="caution">
    <text evidence="1">The sequence shown here is derived from an EMBL/GenBank/DDBJ whole genome shotgun (WGS) entry which is preliminary data.</text>
</comment>
<evidence type="ECO:0008006" key="3">
    <source>
        <dbReference type="Google" id="ProtNLM"/>
    </source>
</evidence>
<evidence type="ECO:0000313" key="2">
    <source>
        <dbReference type="Proteomes" id="UP001632037"/>
    </source>
</evidence>